<proteinExistence type="predicted"/>
<dbReference type="SUPFAM" id="SSF56112">
    <property type="entry name" value="Protein kinase-like (PK-like)"/>
    <property type="match status" value="1"/>
</dbReference>
<dbReference type="Gene3D" id="3.90.1200.10">
    <property type="match status" value="1"/>
</dbReference>
<dbReference type="Pfam" id="PF01636">
    <property type="entry name" value="APH"/>
    <property type="match status" value="1"/>
</dbReference>
<keyword evidence="3" id="KW-1185">Reference proteome</keyword>
<organism evidence="2 3">
    <name type="scientific">[Torrubiella] hemipterigena</name>
    <dbReference type="NCBI Taxonomy" id="1531966"/>
    <lineage>
        <taxon>Eukaryota</taxon>
        <taxon>Fungi</taxon>
        <taxon>Dikarya</taxon>
        <taxon>Ascomycota</taxon>
        <taxon>Pezizomycotina</taxon>
        <taxon>Sordariomycetes</taxon>
        <taxon>Hypocreomycetidae</taxon>
        <taxon>Hypocreales</taxon>
        <taxon>Clavicipitaceae</taxon>
        <taxon>Clavicipitaceae incertae sedis</taxon>
        <taxon>'Torrubiella' clade</taxon>
    </lineage>
</organism>
<dbReference type="InterPro" id="IPR011009">
    <property type="entry name" value="Kinase-like_dom_sf"/>
</dbReference>
<gene>
    <name evidence="2" type="ORF">VHEMI02318</name>
</gene>
<protein>
    <recommendedName>
        <fullName evidence="1">Aminoglycoside phosphotransferase domain-containing protein</fullName>
    </recommendedName>
</protein>
<dbReference type="HOGENOM" id="CLU_081774_0_0_1"/>
<evidence type="ECO:0000313" key="3">
    <source>
        <dbReference type="Proteomes" id="UP000039046"/>
    </source>
</evidence>
<feature type="domain" description="Aminoglycoside phosphotransferase" evidence="1">
    <location>
        <begin position="16"/>
        <end position="235"/>
    </location>
</feature>
<reference evidence="2 3" key="1">
    <citation type="journal article" date="2015" name="Genome Announc.">
        <title>Draft Genome Sequence and Gene Annotation of the Entomopathogenic Fungus Verticillium hemipterigenum.</title>
        <authorList>
            <person name="Horn F."/>
            <person name="Habel A."/>
            <person name="Scharf D.H."/>
            <person name="Dworschak J."/>
            <person name="Brakhage A.A."/>
            <person name="Guthke R."/>
            <person name="Hertweck C."/>
            <person name="Linde J."/>
        </authorList>
    </citation>
    <scope>NUCLEOTIDE SEQUENCE [LARGE SCALE GENOMIC DNA]</scope>
</reference>
<dbReference type="InterPro" id="IPR002575">
    <property type="entry name" value="Aminoglycoside_PTrfase"/>
</dbReference>
<dbReference type="OrthoDB" id="4519212at2759"/>
<name>A0A0A1T7J5_9HYPO</name>
<evidence type="ECO:0000313" key="2">
    <source>
        <dbReference type="EMBL" id="CEJ82242.1"/>
    </source>
</evidence>
<dbReference type="EMBL" id="CDHN01000001">
    <property type="protein sequence ID" value="CEJ82242.1"/>
    <property type="molecule type" value="Genomic_DNA"/>
</dbReference>
<dbReference type="Proteomes" id="UP000039046">
    <property type="component" value="Unassembled WGS sequence"/>
</dbReference>
<evidence type="ECO:0000259" key="1">
    <source>
        <dbReference type="Pfam" id="PF01636"/>
    </source>
</evidence>
<dbReference type="AlphaFoldDB" id="A0A0A1T7J5"/>
<accession>A0A0A1T7J5</accession>
<sequence>MDLANRFAEKAKLVNIQPIPGGIEFNVFRASTDDGHDVVLRIPQFRIFQNANDPNNDAKDLVHQELEIYKLLEDGPVPVPKAHGYYEVDDYPAMVSRFVPDDGSEVEDSELGRIAALIHSTLVPSDWGIKLVANESTDAIQSLVQRMTRRFKTLSSFRPTTEAHIISRETLATISQTLYRMPKCLLHLDLRGDNLRVVDGKVVAVIDWTNALIGPAAIDLYRTIELEKPGRQFLESYNNVMPAPELTEMEELFLRLDAALMLSLVFYSEAPDLELQKVWGDRVEELSLNLQAAFNSSTA</sequence>